<organism evidence="1 2">
    <name type="scientific">Caerostris extrusa</name>
    <name type="common">Bark spider</name>
    <name type="synonym">Caerostris bankana</name>
    <dbReference type="NCBI Taxonomy" id="172846"/>
    <lineage>
        <taxon>Eukaryota</taxon>
        <taxon>Metazoa</taxon>
        <taxon>Ecdysozoa</taxon>
        <taxon>Arthropoda</taxon>
        <taxon>Chelicerata</taxon>
        <taxon>Arachnida</taxon>
        <taxon>Araneae</taxon>
        <taxon>Araneomorphae</taxon>
        <taxon>Entelegynae</taxon>
        <taxon>Araneoidea</taxon>
        <taxon>Araneidae</taxon>
        <taxon>Caerostris</taxon>
    </lineage>
</organism>
<comment type="caution">
    <text evidence="1">The sequence shown here is derived from an EMBL/GenBank/DDBJ whole genome shotgun (WGS) entry which is preliminary data.</text>
</comment>
<accession>A0AAV4N4A6</accession>
<protein>
    <submittedName>
        <fullName evidence="1">Uncharacterized protein</fullName>
    </submittedName>
</protein>
<name>A0AAV4N4A6_CAEEX</name>
<keyword evidence="2" id="KW-1185">Reference proteome</keyword>
<dbReference type="AlphaFoldDB" id="A0AAV4N4A6"/>
<dbReference type="EMBL" id="BPLR01002828">
    <property type="protein sequence ID" value="GIX78224.1"/>
    <property type="molecule type" value="Genomic_DNA"/>
</dbReference>
<evidence type="ECO:0000313" key="2">
    <source>
        <dbReference type="Proteomes" id="UP001054945"/>
    </source>
</evidence>
<evidence type="ECO:0000313" key="1">
    <source>
        <dbReference type="EMBL" id="GIX78224.1"/>
    </source>
</evidence>
<sequence>MIVFFRDFLAAFKPRQLGYSLASSITNLANLNSIRTNSECRLPWSIERRHRKTRVSEKTPNRNDLALPRCEVCRLLNDAGLINCPPKCMRRAGLSCSLAAVLHCVESVVLPRAPREISAQQKVPEEKDLYIGAIFPINGTGGWLGGSRMSTCSPHGLGGCKCGT</sequence>
<dbReference type="Proteomes" id="UP001054945">
    <property type="component" value="Unassembled WGS sequence"/>
</dbReference>
<reference evidence="1 2" key="1">
    <citation type="submission" date="2021-06" db="EMBL/GenBank/DDBJ databases">
        <title>Caerostris extrusa draft genome.</title>
        <authorList>
            <person name="Kono N."/>
            <person name="Arakawa K."/>
        </authorList>
    </citation>
    <scope>NUCLEOTIDE SEQUENCE [LARGE SCALE GENOMIC DNA]</scope>
</reference>
<proteinExistence type="predicted"/>
<gene>
    <name evidence="1" type="ORF">CEXT_452981</name>
</gene>